<evidence type="ECO:0000313" key="2">
    <source>
        <dbReference type="Proteomes" id="UP001590950"/>
    </source>
</evidence>
<evidence type="ECO:0000313" key="1">
    <source>
        <dbReference type="EMBL" id="KAL2036739.1"/>
    </source>
</evidence>
<sequence length="260" mass="28100">MANHTILVHNKSGTVREYVLFKNEPQANSTPGNRVFQNAYINAKSVSDTTGTANFQIQTMFSAVTGIELVAKKHITNETYESPSGGSNAKIKMTDGDESTSKTAKFKDAITDHVVVKVCQNSNGDAVPGSVVHLKLVEGKPRFHSLEPQETCNIDGSFLISVDGSLDSQNNDKFFVGFSAGDPYNNGDINSISTIPAHPNTTNVITPISKFYVSWGSQSFSDTLQASTIGSPALIDFTGKRSEKAEVVHNKNGTWTVTYD</sequence>
<dbReference type="EMBL" id="JBEFKJ010000052">
    <property type="protein sequence ID" value="KAL2036739.1"/>
    <property type="molecule type" value="Genomic_DNA"/>
</dbReference>
<organism evidence="1 2">
    <name type="scientific">Stereocaulon virgatum</name>
    <dbReference type="NCBI Taxonomy" id="373712"/>
    <lineage>
        <taxon>Eukaryota</taxon>
        <taxon>Fungi</taxon>
        <taxon>Dikarya</taxon>
        <taxon>Ascomycota</taxon>
        <taxon>Pezizomycotina</taxon>
        <taxon>Lecanoromycetes</taxon>
        <taxon>OSLEUM clade</taxon>
        <taxon>Lecanoromycetidae</taxon>
        <taxon>Lecanorales</taxon>
        <taxon>Lecanorineae</taxon>
        <taxon>Stereocaulaceae</taxon>
        <taxon>Stereocaulon</taxon>
    </lineage>
</organism>
<dbReference type="Proteomes" id="UP001590950">
    <property type="component" value="Unassembled WGS sequence"/>
</dbReference>
<protein>
    <submittedName>
        <fullName evidence="1">Uncharacterized protein</fullName>
    </submittedName>
</protein>
<comment type="caution">
    <text evidence="1">The sequence shown here is derived from an EMBL/GenBank/DDBJ whole genome shotgun (WGS) entry which is preliminary data.</text>
</comment>
<proteinExistence type="predicted"/>
<name>A0ABR3ZW40_9LECA</name>
<accession>A0ABR3ZW40</accession>
<gene>
    <name evidence="1" type="ORF">N7G274_010534</name>
</gene>
<reference evidence="1 2" key="1">
    <citation type="submission" date="2024-09" db="EMBL/GenBank/DDBJ databases">
        <title>Rethinking Asexuality: The Enigmatic Case of Functional Sexual Genes in Lepraria (Stereocaulaceae).</title>
        <authorList>
            <person name="Doellman M."/>
            <person name="Sun Y."/>
            <person name="Barcenas-Pena A."/>
            <person name="Lumbsch H.T."/>
            <person name="Grewe F."/>
        </authorList>
    </citation>
    <scope>NUCLEOTIDE SEQUENCE [LARGE SCALE GENOMIC DNA]</scope>
    <source>
        <strain evidence="1 2">Mercado 3170</strain>
    </source>
</reference>
<keyword evidence="2" id="KW-1185">Reference proteome</keyword>